<keyword evidence="4" id="KW-0804">Transcription</keyword>
<dbReference type="InterPro" id="IPR014284">
    <property type="entry name" value="RNA_pol_sigma-70_dom"/>
</dbReference>
<keyword evidence="8" id="KW-1185">Reference proteome</keyword>
<dbReference type="NCBIfam" id="TIGR02937">
    <property type="entry name" value="sigma70-ECF"/>
    <property type="match status" value="1"/>
</dbReference>
<dbReference type="Proteomes" id="UP001354989">
    <property type="component" value="Plasmid pPP2"/>
</dbReference>
<keyword evidence="7" id="KW-0240">DNA-directed RNA polymerase</keyword>
<accession>A0ABM7VJQ1</accession>
<evidence type="ECO:0000313" key="7">
    <source>
        <dbReference type="EMBL" id="BDD01214.1"/>
    </source>
</evidence>
<evidence type="ECO:0000256" key="3">
    <source>
        <dbReference type="ARBA" id="ARBA00023082"/>
    </source>
</evidence>
<dbReference type="InterPro" id="IPR013325">
    <property type="entry name" value="RNA_pol_sigma_r2"/>
</dbReference>
<keyword evidence="2" id="KW-0805">Transcription regulation</keyword>
<dbReference type="InterPro" id="IPR007627">
    <property type="entry name" value="RNA_pol_sigma70_r2"/>
</dbReference>
<evidence type="ECO:0000256" key="1">
    <source>
        <dbReference type="ARBA" id="ARBA00010641"/>
    </source>
</evidence>
<evidence type="ECO:0000313" key="8">
    <source>
        <dbReference type="Proteomes" id="UP001354989"/>
    </source>
</evidence>
<feature type="domain" description="RNA polymerase sigma-70 region 2" evidence="5">
    <location>
        <begin position="21"/>
        <end position="87"/>
    </location>
</feature>
<evidence type="ECO:0000256" key="2">
    <source>
        <dbReference type="ARBA" id="ARBA00023015"/>
    </source>
</evidence>
<dbReference type="EMBL" id="AP025294">
    <property type="protein sequence ID" value="BDD01214.1"/>
    <property type="molecule type" value="Genomic_DNA"/>
</dbReference>
<dbReference type="PANTHER" id="PTHR43133:SF46">
    <property type="entry name" value="RNA POLYMERASE SIGMA-70 FACTOR ECF SUBFAMILY"/>
    <property type="match status" value="1"/>
</dbReference>
<dbReference type="CDD" id="cd06171">
    <property type="entry name" value="Sigma70_r4"/>
    <property type="match status" value="1"/>
</dbReference>
<evidence type="ECO:0000256" key="4">
    <source>
        <dbReference type="ARBA" id="ARBA00023163"/>
    </source>
</evidence>
<gene>
    <name evidence="7" type="ORF">PEPS_34940</name>
</gene>
<dbReference type="Gene3D" id="1.10.10.10">
    <property type="entry name" value="Winged helix-like DNA-binding domain superfamily/Winged helix DNA-binding domain"/>
    <property type="match status" value="1"/>
</dbReference>
<organism evidence="7 8">
    <name type="scientific">Persicobacter psychrovividus</name>
    <dbReference type="NCBI Taxonomy" id="387638"/>
    <lineage>
        <taxon>Bacteria</taxon>
        <taxon>Pseudomonadati</taxon>
        <taxon>Bacteroidota</taxon>
        <taxon>Cytophagia</taxon>
        <taxon>Cytophagales</taxon>
        <taxon>Persicobacteraceae</taxon>
        <taxon>Persicobacter</taxon>
    </lineage>
</organism>
<dbReference type="InterPro" id="IPR013324">
    <property type="entry name" value="RNA_pol_sigma_r3/r4-like"/>
</dbReference>
<evidence type="ECO:0000259" key="6">
    <source>
        <dbReference type="Pfam" id="PF08281"/>
    </source>
</evidence>
<reference evidence="7 8" key="1">
    <citation type="submission" date="2021-12" db="EMBL/GenBank/DDBJ databases">
        <title>Genome sequencing of bacteria with rrn-lacking chromosome and rrn-plasmid.</title>
        <authorList>
            <person name="Anda M."/>
            <person name="Iwasaki W."/>
        </authorList>
    </citation>
    <scope>NUCLEOTIDE SEQUENCE [LARGE SCALE GENOMIC DNA]</scope>
    <source>
        <strain evidence="7 8">NBRC 101262</strain>
        <plasmid evidence="7 8">pPP2</plasmid>
    </source>
</reference>
<protein>
    <submittedName>
        <fullName evidence="7">DNA-directed RNA polymerase sigma-70 factor</fullName>
    </submittedName>
</protein>
<geneLocation type="plasmid" evidence="7 8">
    <name>pPP2</name>
</geneLocation>
<sequence length="190" mass="22490">MGKHLLWENIKKGDAHAYRQLFEKHVAILYKYGHKICQESTVVEDAVQEVFVRIWEKRQQLGDTDNPKFYLMVALKRELYQRMRSNKFQYQDPQESHFEVVFSVEEETILAEHKEINLGKLKKAMEVLTPRQKQVVYHRFFLGLSYEETSEIMEMNYQSVRNLQSGALKQLKNEMGDIGLILTLISQIFS</sequence>
<comment type="similarity">
    <text evidence="1">Belongs to the sigma-70 factor family. ECF subfamily.</text>
</comment>
<keyword evidence="7" id="KW-0614">Plasmid</keyword>
<dbReference type="SUPFAM" id="SSF88946">
    <property type="entry name" value="Sigma2 domain of RNA polymerase sigma factors"/>
    <property type="match status" value="1"/>
</dbReference>
<dbReference type="PANTHER" id="PTHR43133">
    <property type="entry name" value="RNA POLYMERASE ECF-TYPE SIGMA FACTO"/>
    <property type="match status" value="1"/>
</dbReference>
<dbReference type="Gene3D" id="1.10.1740.10">
    <property type="match status" value="1"/>
</dbReference>
<dbReference type="SUPFAM" id="SSF88659">
    <property type="entry name" value="Sigma3 and sigma4 domains of RNA polymerase sigma factors"/>
    <property type="match status" value="1"/>
</dbReference>
<keyword evidence="3" id="KW-0731">Sigma factor</keyword>
<feature type="domain" description="RNA polymerase sigma factor 70 region 4 type 2" evidence="6">
    <location>
        <begin position="120"/>
        <end position="171"/>
    </location>
</feature>
<dbReference type="InterPro" id="IPR013249">
    <property type="entry name" value="RNA_pol_sigma70_r4_t2"/>
</dbReference>
<dbReference type="InterPro" id="IPR036388">
    <property type="entry name" value="WH-like_DNA-bd_sf"/>
</dbReference>
<dbReference type="GO" id="GO:0000428">
    <property type="term" value="C:DNA-directed RNA polymerase complex"/>
    <property type="evidence" value="ECO:0007669"/>
    <property type="project" value="UniProtKB-KW"/>
</dbReference>
<proteinExistence type="inferred from homology"/>
<dbReference type="Pfam" id="PF08281">
    <property type="entry name" value="Sigma70_r4_2"/>
    <property type="match status" value="1"/>
</dbReference>
<name>A0ABM7VJQ1_9BACT</name>
<dbReference type="InterPro" id="IPR039425">
    <property type="entry name" value="RNA_pol_sigma-70-like"/>
</dbReference>
<dbReference type="RefSeq" id="WP_338398797.1">
    <property type="nucleotide sequence ID" value="NZ_AP025294.1"/>
</dbReference>
<evidence type="ECO:0000259" key="5">
    <source>
        <dbReference type="Pfam" id="PF04542"/>
    </source>
</evidence>
<dbReference type="Pfam" id="PF04542">
    <property type="entry name" value="Sigma70_r2"/>
    <property type="match status" value="1"/>
</dbReference>